<dbReference type="Gene3D" id="3.20.20.70">
    <property type="entry name" value="Aldolase class I"/>
    <property type="match status" value="1"/>
</dbReference>
<sequence length="303" mass="32085">MAKNEHPNVSERPAVIESAISPFRRGEPLKSLAATAFDAVECLTAGASIIHHHHDFRLDVSGTVDEMTDLGRRIHNEHPAAILYPDFVRGGSFAEKISHFGPLTANGTVNMIPVDPGAIMFGGVDEKGLPFTANRFGTDLTDACTLVDLASRAGVPVTIGVYEPGNLRFALACAATGRLPAGSMVKLYFAGEYSIYDIGQRALNFGLPPSKASLDAYLGMLEGSGLPWNVGVMGGVLLETPLARYALECGGHLRIGTEDAAGLSDADDREMVVAAVSLVESVGRPLARSERARDALLTADQAR</sequence>
<gene>
    <name evidence="1" type="ORF">Q7514_16610</name>
</gene>
<dbReference type="EMBL" id="JAUTXY010000007">
    <property type="protein sequence ID" value="MEE2059144.1"/>
    <property type="molecule type" value="Genomic_DNA"/>
</dbReference>
<dbReference type="Pfam" id="PF05853">
    <property type="entry name" value="BKACE"/>
    <property type="match status" value="1"/>
</dbReference>
<dbReference type="Proteomes" id="UP001336020">
    <property type="component" value="Unassembled WGS sequence"/>
</dbReference>
<proteinExistence type="predicted"/>
<protein>
    <submittedName>
        <fullName evidence="1">3-keto-5-aminohexanoate cleavage protein</fullName>
    </submittedName>
</protein>
<dbReference type="InterPro" id="IPR013785">
    <property type="entry name" value="Aldolase_TIM"/>
</dbReference>
<reference evidence="1 2" key="1">
    <citation type="submission" date="2023-07" db="EMBL/GenBank/DDBJ databases">
        <authorList>
            <person name="Girao M."/>
            <person name="Carvalho M.F."/>
        </authorList>
    </citation>
    <scope>NUCLEOTIDE SEQUENCE [LARGE SCALE GENOMIC DNA]</scope>
    <source>
        <strain evidence="1 2">YIM65754</strain>
    </source>
</reference>
<accession>A0ABU7LCV6</accession>
<name>A0ABU7LCV6_9NOCA</name>
<evidence type="ECO:0000313" key="2">
    <source>
        <dbReference type="Proteomes" id="UP001336020"/>
    </source>
</evidence>
<keyword evidence="2" id="KW-1185">Reference proteome</keyword>
<dbReference type="InterPro" id="IPR008567">
    <property type="entry name" value="BKACE"/>
</dbReference>
<organism evidence="1 2">
    <name type="scientific">Rhodococcus artemisiae</name>
    <dbReference type="NCBI Taxonomy" id="714159"/>
    <lineage>
        <taxon>Bacteria</taxon>
        <taxon>Bacillati</taxon>
        <taxon>Actinomycetota</taxon>
        <taxon>Actinomycetes</taxon>
        <taxon>Mycobacteriales</taxon>
        <taxon>Nocardiaceae</taxon>
        <taxon>Rhodococcus</taxon>
    </lineage>
</organism>
<comment type="caution">
    <text evidence="1">The sequence shown here is derived from an EMBL/GenBank/DDBJ whole genome shotgun (WGS) entry which is preliminary data.</text>
</comment>
<dbReference type="RefSeq" id="WP_330134391.1">
    <property type="nucleotide sequence ID" value="NZ_JAUTXY010000007.1"/>
</dbReference>
<evidence type="ECO:0000313" key="1">
    <source>
        <dbReference type="EMBL" id="MEE2059144.1"/>
    </source>
</evidence>